<evidence type="ECO:0000256" key="2">
    <source>
        <dbReference type="ARBA" id="ARBA00022448"/>
    </source>
</evidence>
<feature type="transmembrane region" description="Helical" evidence="7">
    <location>
        <begin position="200"/>
        <end position="218"/>
    </location>
</feature>
<dbReference type="PANTHER" id="PTHR45724">
    <property type="entry name" value="AQUAPORIN NIP2-1"/>
    <property type="match status" value="1"/>
</dbReference>
<feature type="transmembrane region" description="Helical" evidence="7">
    <location>
        <begin position="86"/>
        <end position="108"/>
    </location>
</feature>
<keyword evidence="2 6" id="KW-0813">Transport</keyword>
<dbReference type="GO" id="GO:0015267">
    <property type="term" value="F:channel activity"/>
    <property type="evidence" value="ECO:0007669"/>
    <property type="project" value="InterPro"/>
</dbReference>
<feature type="transmembrane region" description="Helical" evidence="7">
    <location>
        <begin position="120"/>
        <end position="144"/>
    </location>
</feature>
<keyword evidence="5 7" id="KW-0472">Membrane</keyword>
<dbReference type="PRINTS" id="PR00783">
    <property type="entry name" value="MINTRINSICP"/>
</dbReference>
<feature type="transmembrane region" description="Helical" evidence="7">
    <location>
        <begin position="375"/>
        <end position="397"/>
    </location>
</feature>
<dbReference type="OrthoDB" id="3222at2759"/>
<dbReference type="Proteomes" id="UP001152797">
    <property type="component" value="Unassembled WGS sequence"/>
</dbReference>
<evidence type="ECO:0000256" key="7">
    <source>
        <dbReference type="SAM" id="Phobius"/>
    </source>
</evidence>
<keyword evidence="10" id="KW-1185">Reference proteome</keyword>
<feature type="transmembrane region" description="Helical" evidence="7">
    <location>
        <begin position="342"/>
        <end position="363"/>
    </location>
</feature>
<keyword evidence="3 6" id="KW-0812">Transmembrane</keyword>
<reference evidence="9 10" key="2">
    <citation type="submission" date="2024-05" db="EMBL/GenBank/DDBJ databases">
        <authorList>
            <person name="Chen Y."/>
            <person name="Shah S."/>
            <person name="Dougan E. K."/>
            <person name="Thang M."/>
            <person name="Chan C."/>
        </authorList>
    </citation>
    <scope>NUCLEOTIDE SEQUENCE [LARGE SCALE GENOMIC DNA]</scope>
</reference>
<feature type="transmembrane region" description="Helical" evidence="7">
    <location>
        <begin position="417"/>
        <end position="437"/>
    </location>
</feature>
<dbReference type="GO" id="GO:0016020">
    <property type="term" value="C:membrane"/>
    <property type="evidence" value="ECO:0007669"/>
    <property type="project" value="UniProtKB-SubCell"/>
</dbReference>
<accession>A0A9P1BJK6</accession>
<evidence type="ECO:0000313" key="8">
    <source>
        <dbReference type="EMBL" id="CAI3973890.1"/>
    </source>
</evidence>
<evidence type="ECO:0000313" key="10">
    <source>
        <dbReference type="Proteomes" id="UP001152797"/>
    </source>
</evidence>
<dbReference type="Gene3D" id="1.20.1080.10">
    <property type="entry name" value="Glycerol uptake facilitator protein"/>
    <property type="match status" value="2"/>
</dbReference>
<comment type="similarity">
    <text evidence="6">Belongs to the MIP/aquaporin (TC 1.A.8) family.</text>
</comment>
<dbReference type="EMBL" id="CAMXCT030000105">
    <property type="protein sequence ID" value="CAL4761202.1"/>
    <property type="molecule type" value="Genomic_DNA"/>
</dbReference>
<dbReference type="SUPFAM" id="SSF81338">
    <property type="entry name" value="Aquaporin-like"/>
    <property type="match status" value="2"/>
</dbReference>
<sequence>MAEVTLAELPIRCLCEFLGTFLLVFSVIFSKLTGHPIWSGLAIAAVHIVLLQSMGKMASGIFNPAMSVALGTVRVLGGPGLHCSQVLAMVVAQLLGAFTAALMATLSLGKELPVGDYMGYGLNALGICEFVYTCMICFVALNVMSPKRHEKEKLDFYAVAIGFAVLAGIYGGNMCGAVFNPAVALALDITSPSYGFNGDGTFLSLFHLSAAYVAALLYSQVRPQEFNKPRSEGGYFERGVSECVGSVLVVLTASLNFRKGTIVGPLSVAAAMTSMAFALEDISGGHFNPAITCAHARAGWSGRFSWYRHWLAQICGAGIASLLVQLTLLQQRSFGPKLPYDLTQALVSEGIFTFLLCLVSLSVTVSSRTKASQFFGLAIGSCMIAGGYAISSVSGGALNPVIGLGLALAGGGLRNALAYATIQIASAALAAATFKVLHGEAEVKRESEIDAREEL</sequence>
<organism evidence="8">
    <name type="scientific">Cladocopium goreaui</name>
    <dbReference type="NCBI Taxonomy" id="2562237"/>
    <lineage>
        <taxon>Eukaryota</taxon>
        <taxon>Sar</taxon>
        <taxon>Alveolata</taxon>
        <taxon>Dinophyceae</taxon>
        <taxon>Suessiales</taxon>
        <taxon>Symbiodiniaceae</taxon>
        <taxon>Cladocopium</taxon>
    </lineage>
</organism>
<proteinExistence type="inferred from homology"/>
<protein>
    <submittedName>
        <fullName evidence="9">Probable aquaporin NIP4-2 (NOD26-like intrinsic protein 4-2) (AtNIP42) (Nodulin-26-like major intrinsic protein 5) (NodLikeMip5) (Protein NLM5)</fullName>
    </submittedName>
</protein>
<reference evidence="8" key="1">
    <citation type="submission" date="2022-10" db="EMBL/GenBank/DDBJ databases">
        <authorList>
            <person name="Chen Y."/>
            <person name="Dougan E. K."/>
            <person name="Chan C."/>
            <person name="Rhodes N."/>
            <person name="Thang M."/>
        </authorList>
    </citation>
    <scope>NUCLEOTIDE SEQUENCE</scope>
</reference>
<dbReference type="EMBL" id="CAMXCT020000105">
    <property type="protein sequence ID" value="CAL1127265.1"/>
    <property type="molecule type" value="Genomic_DNA"/>
</dbReference>
<evidence type="ECO:0000256" key="1">
    <source>
        <dbReference type="ARBA" id="ARBA00004141"/>
    </source>
</evidence>
<comment type="caution">
    <text evidence="8">The sequence shown here is derived from an EMBL/GenBank/DDBJ whole genome shotgun (WGS) entry which is preliminary data.</text>
</comment>
<evidence type="ECO:0000313" key="9">
    <source>
        <dbReference type="EMBL" id="CAL4761202.1"/>
    </source>
</evidence>
<dbReference type="PANTHER" id="PTHR45724:SF13">
    <property type="entry name" value="AQUAPORIN NIP1-1-RELATED"/>
    <property type="match status" value="1"/>
</dbReference>
<gene>
    <name evidence="8" type="ORF">C1SCF055_LOCUS2337</name>
</gene>
<dbReference type="InterPro" id="IPR023271">
    <property type="entry name" value="Aquaporin-like"/>
</dbReference>
<dbReference type="InterPro" id="IPR000425">
    <property type="entry name" value="MIP"/>
</dbReference>
<evidence type="ECO:0000256" key="4">
    <source>
        <dbReference type="ARBA" id="ARBA00022989"/>
    </source>
</evidence>
<keyword evidence="4 7" id="KW-1133">Transmembrane helix</keyword>
<dbReference type="AlphaFoldDB" id="A0A9P1BJK6"/>
<evidence type="ECO:0000256" key="3">
    <source>
        <dbReference type="ARBA" id="ARBA00022692"/>
    </source>
</evidence>
<evidence type="ECO:0000256" key="5">
    <source>
        <dbReference type="ARBA" id="ARBA00023136"/>
    </source>
</evidence>
<dbReference type="InterPro" id="IPR034294">
    <property type="entry name" value="Aquaporin_transptr"/>
</dbReference>
<evidence type="ECO:0000256" key="6">
    <source>
        <dbReference type="RuleBase" id="RU000477"/>
    </source>
</evidence>
<comment type="subcellular location">
    <subcellularLocation>
        <location evidence="1">Membrane</location>
        <topology evidence="1">Multi-pass membrane protein</topology>
    </subcellularLocation>
</comment>
<feature type="transmembrane region" description="Helical" evidence="7">
    <location>
        <begin position="156"/>
        <end position="180"/>
    </location>
</feature>
<feature type="transmembrane region" description="Helical" evidence="7">
    <location>
        <begin position="310"/>
        <end position="330"/>
    </location>
</feature>
<dbReference type="EMBL" id="CAMXCT010000105">
    <property type="protein sequence ID" value="CAI3973890.1"/>
    <property type="molecule type" value="Genomic_DNA"/>
</dbReference>
<dbReference type="Pfam" id="PF00230">
    <property type="entry name" value="MIP"/>
    <property type="match status" value="2"/>
</dbReference>
<name>A0A9P1BJK6_9DINO</name>